<name>A0ABD0YXR4_9HEMI</name>
<dbReference type="InterPro" id="IPR019131">
    <property type="entry name" value="Cortactin-binding_p2_N"/>
</dbReference>
<proteinExistence type="predicted"/>
<evidence type="ECO:0000313" key="6">
    <source>
        <dbReference type="Proteomes" id="UP001558652"/>
    </source>
</evidence>
<sequence length="497" mass="54869">MELSKADLLQLLSHLEGELEARDIVIAALKCEKVKHMLSHGQYKKSSLADPISALHRDNFAAPLHSSDHSDVTLADYQLSTLENLVMQQRKAQMRMAKILKDAELRHRKVVQELINEKRKCEQDASQGVEITCGLEKERSLLKRDLETERQTKKRLEKDLKKISDVSDEDKNRQKQIVLLLLAERKKILMKYVEERKRSEDLAQILSEEKSRIDSMAEGLEEESKKSLQMEAELEKQLAQFDTESQILRVSLLREEKRNKELEVELEKAKNEAMVLQKHLADLQQTTLPQSSNSGLLPRPNSQVPTPPRGATPAWIDGAEPNIGQGGLQGNASVLSNVAKVVQPTATVSSVPVCGPTAGVAESISSTHGLHVVAFCPLIHSSPSIKAEKRVANNSFMDASARSNAPTQKSLPHVVGGGNGKPISRGIPPPVPPKKPIVPPKKDCVLIRRVDASACAASDSSKCSKETKQLPTDSLDQQIHLDNLDTYQNINTSSGIV</sequence>
<gene>
    <name evidence="5" type="ORF">AAG570_012931</name>
</gene>
<accession>A0ABD0YXR4</accession>
<feature type="region of interest" description="Disordered" evidence="3">
    <location>
        <begin position="288"/>
        <end position="313"/>
    </location>
</feature>
<dbReference type="Pfam" id="PF09727">
    <property type="entry name" value="CortBP2"/>
    <property type="match status" value="1"/>
</dbReference>
<evidence type="ECO:0000256" key="3">
    <source>
        <dbReference type="SAM" id="MobiDB-lite"/>
    </source>
</evidence>
<dbReference type="Proteomes" id="UP001558652">
    <property type="component" value="Unassembled WGS sequence"/>
</dbReference>
<feature type="region of interest" description="Disordered" evidence="3">
    <location>
        <begin position="402"/>
        <end position="439"/>
    </location>
</feature>
<feature type="domain" description="Cortactin-binding protein-2 N-terminal" evidence="4">
    <location>
        <begin position="2"/>
        <end position="187"/>
    </location>
</feature>
<organism evidence="5 6">
    <name type="scientific">Ranatra chinensis</name>
    <dbReference type="NCBI Taxonomy" id="642074"/>
    <lineage>
        <taxon>Eukaryota</taxon>
        <taxon>Metazoa</taxon>
        <taxon>Ecdysozoa</taxon>
        <taxon>Arthropoda</taxon>
        <taxon>Hexapoda</taxon>
        <taxon>Insecta</taxon>
        <taxon>Pterygota</taxon>
        <taxon>Neoptera</taxon>
        <taxon>Paraneoptera</taxon>
        <taxon>Hemiptera</taxon>
        <taxon>Heteroptera</taxon>
        <taxon>Panheteroptera</taxon>
        <taxon>Nepomorpha</taxon>
        <taxon>Nepidae</taxon>
        <taxon>Ranatrinae</taxon>
        <taxon>Ranatra</taxon>
    </lineage>
</organism>
<evidence type="ECO:0000259" key="4">
    <source>
        <dbReference type="Pfam" id="PF09727"/>
    </source>
</evidence>
<feature type="compositionally biased region" description="Polar residues" evidence="3">
    <location>
        <begin position="288"/>
        <end position="304"/>
    </location>
</feature>
<dbReference type="AlphaFoldDB" id="A0ABD0YXR4"/>
<protein>
    <recommendedName>
        <fullName evidence="4">Cortactin-binding protein-2 N-terminal domain-containing protein</fullName>
    </recommendedName>
</protein>
<feature type="coiled-coil region" evidence="2">
    <location>
        <begin position="100"/>
        <end position="286"/>
    </location>
</feature>
<comment type="caution">
    <text evidence="5">The sequence shown here is derived from an EMBL/GenBank/DDBJ whole genome shotgun (WGS) entry which is preliminary data.</text>
</comment>
<keyword evidence="1 2" id="KW-0175">Coiled coil</keyword>
<evidence type="ECO:0000313" key="5">
    <source>
        <dbReference type="EMBL" id="KAL1129988.1"/>
    </source>
</evidence>
<feature type="compositionally biased region" description="Pro residues" evidence="3">
    <location>
        <begin position="427"/>
        <end position="439"/>
    </location>
</feature>
<evidence type="ECO:0000256" key="1">
    <source>
        <dbReference type="ARBA" id="ARBA00023054"/>
    </source>
</evidence>
<keyword evidence="6" id="KW-1185">Reference proteome</keyword>
<dbReference type="EMBL" id="JBFDAA010000008">
    <property type="protein sequence ID" value="KAL1129988.1"/>
    <property type="molecule type" value="Genomic_DNA"/>
</dbReference>
<dbReference type="PANTHER" id="PTHR23166">
    <property type="entry name" value="FILAMIN/GPBP-INTERACTING PROTEIN"/>
    <property type="match status" value="1"/>
</dbReference>
<reference evidence="5 6" key="1">
    <citation type="submission" date="2024-07" db="EMBL/GenBank/DDBJ databases">
        <title>Chromosome-level genome assembly of the water stick insect Ranatra chinensis (Heteroptera: Nepidae).</title>
        <authorList>
            <person name="Liu X."/>
        </authorList>
    </citation>
    <scope>NUCLEOTIDE SEQUENCE [LARGE SCALE GENOMIC DNA]</scope>
    <source>
        <strain evidence="5">Cailab_2021Rc</strain>
        <tissue evidence="5">Muscle</tissue>
    </source>
</reference>
<evidence type="ECO:0000256" key="2">
    <source>
        <dbReference type="SAM" id="Coils"/>
    </source>
</evidence>
<dbReference type="PANTHER" id="PTHR23166:SF5">
    <property type="entry name" value="CTTNBP2 N-TERMINAL-LIKE PROTEIN"/>
    <property type="match status" value="1"/>
</dbReference>
<dbReference type="InterPro" id="IPR050719">
    <property type="entry name" value="Cortactin-Actin_Reg"/>
</dbReference>